<dbReference type="CDD" id="cd00096">
    <property type="entry name" value="Ig"/>
    <property type="match status" value="1"/>
</dbReference>
<feature type="domain" description="Ig-like" evidence="2">
    <location>
        <begin position="207"/>
        <end position="287"/>
    </location>
</feature>
<dbReference type="Proteomes" id="UP000265080">
    <property type="component" value="Chromosome 3"/>
</dbReference>
<accession>A0A3P8SUF5</accession>
<dbReference type="InterPro" id="IPR036179">
    <property type="entry name" value="Ig-like_dom_sf"/>
</dbReference>
<dbReference type="Ensembl" id="ENSAPET00000015740.1">
    <property type="protein sequence ID" value="ENSAPEP00000015341.1"/>
    <property type="gene ID" value="ENSAPEG00000010898.1"/>
</dbReference>
<dbReference type="InterPro" id="IPR013783">
    <property type="entry name" value="Ig-like_fold"/>
</dbReference>
<dbReference type="GeneTree" id="ENSGT01010000222294"/>
<dbReference type="SMART" id="SM00409">
    <property type="entry name" value="IG"/>
    <property type="match status" value="3"/>
</dbReference>
<evidence type="ECO:0000313" key="4">
    <source>
        <dbReference type="Proteomes" id="UP000265080"/>
    </source>
</evidence>
<dbReference type="InterPro" id="IPR013106">
    <property type="entry name" value="Ig_V-set"/>
</dbReference>
<dbReference type="InterPro" id="IPR003598">
    <property type="entry name" value="Ig_sub2"/>
</dbReference>
<protein>
    <recommendedName>
        <fullName evidence="2">Ig-like domain-containing protein</fullName>
    </recommendedName>
</protein>
<dbReference type="InterPro" id="IPR007110">
    <property type="entry name" value="Ig-like_dom"/>
</dbReference>
<proteinExistence type="predicted"/>
<dbReference type="AlphaFoldDB" id="A0A3P8SUF5"/>
<name>A0A3P8SUF5_AMPPE</name>
<feature type="domain" description="Ig-like" evidence="2">
    <location>
        <begin position="294"/>
        <end position="375"/>
    </location>
</feature>
<dbReference type="STRING" id="161767.ENSAPEP00000015341"/>
<evidence type="ECO:0000256" key="1">
    <source>
        <dbReference type="SAM" id="SignalP"/>
    </source>
</evidence>
<reference evidence="3" key="3">
    <citation type="submission" date="2025-09" db="UniProtKB">
        <authorList>
            <consortium name="Ensembl"/>
        </authorList>
    </citation>
    <scope>IDENTIFICATION</scope>
</reference>
<dbReference type="InterPro" id="IPR003599">
    <property type="entry name" value="Ig_sub"/>
</dbReference>
<dbReference type="Gene3D" id="2.60.40.10">
    <property type="entry name" value="Immunoglobulins"/>
    <property type="match status" value="3"/>
</dbReference>
<dbReference type="PROSITE" id="PS50835">
    <property type="entry name" value="IG_LIKE"/>
    <property type="match status" value="2"/>
</dbReference>
<organism evidence="3 4">
    <name type="scientific">Amphiprion percula</name>
    <name type="common">Orange clownfish</name>
    <name type="synonym">Lutjanus percula</name>
    <dbReference type="NCBI Taxonomy" id="161767"/>
    <lineage>
        <taxon>Eukaryota</taxon>
        <taxon>Metazoa</taxon>
        <taxon>Chordata</taxon>
        <taxon>Craniata</taxon>
        <taxon>Vertebrata</taxon>
        <taxon>Euteleostomi</taxon>
        <taxon>Actinopterygii</taxon>
        <taxon>Neopterygii</taxon>
        <taxon>Teleostei</taxon>
        <taxon>Neoteleostei</taxon>
        <taxon>Acanthomorphata</taxon>
        <taxon>Ovalentaria</taxon>
        <taxon>Pomacentridae</taxon>
        <taxon>Amphiprion</taxon>
    </lineage>
</organism>
<dbReference type="PANTHER" id="PTHR46013">
    <property type="entry name" value="VASCULAR CELL ADHESION MOLECULE 1"/>
    <property type="match status" value="1"/>
</dbReference>
<feature type="signal peptide" evidence="1">
    <location>
        <begin position="1"/>
        <end position="19"/>
    </location>
</feature>
<dbReference type="Pfam" id="PF07686">
    <property type="entry name" value="V-set"/>
    <property type="match status" value="1"/>
</dbReference>
<keyword evidence="1" id="KW-0732">Signal</keyword>
<reference evidence="3 4" key="1">
    <citation type="submission" date="2018-03" db="EMBL/GenBank/DDBJ databases">
        <title>Finding Nemo's genes: A chromosome-scale reference assembly of the genome of the orange clownfish Amphiprion percula.</title>
        <authorList>
            <person name="Lehmann R."/>
        </authorList>
    </citation>
    <scope>NUCLEOTIDE SEQUENCE</scope>
</reference>
<dbReference type="SUPFAM" id="SSF48726">
    <property type="entry name" value="Immunoglobulin"/>
    <property type="match status" value="3"/>
</dbReference>
<dbReference type="SMART" id="SM00408">
    <property type="entry name" value="IGc2"/>
    <property type="match status" value="2"/>
</dbReference>
<evidence type="ECO:0000313" key="3">
    <source>
        <dbReference type="Ensembl" id="ENSAPEP00000015341.1"/>
    </source>
</evidence>
<feature type="chain" id="PRO_5018308006" description="Ig-like domain-containing protein" evidence="1">
    <location>
        <begin position="20"/>
        <end position="455"/>
    </location>
</feature>
<reference evidence="3" key="2">
    <citation type="submission" date="2025-08" db="UniProtKB">
        <authorList>
            <consortium name="Ensembl"/>
        </authorList>
    </citation>
    <scope>IDENTIFICATION</scope>
</reference>
<dbReference type="Pfam" id="PF13927">
    <property type="entry name" value="Ig_3"/>
    <property type="match status" value="1"/>
</dbReference>
<dbReference type="OMA" id="MEINNCC"/>
<evidence type="ECO:0000259" key="2">
    <source>
        <dbReference type="PROSITE" id="PS50835"/>
    </source>
</evidence>
<dbReference type="PANTHER" id="PTHR46013:SF4">
    <property type="entry name" value="B-CELL RECEPTOR CD22-RELATED"/>
    <property type="match status" value="1"/>
</dbReference>
<sequence>MSLAAAASGFVVLLFLVQGQDDWGVTFTSTEICAVKGATVEMSCDYKHPTYMYGNNLTVQETFWFIKDLVDLTTVKAYTDRVQYSCDGKRCTLRIRDLRKSDSAVYKFRFITNPPEGRYSSPTGVTLSVTDLHVYVSDLNSYKKMLTCRSDCPLPAHPTYVWYKNGHDIGIATRSHSGNFQYEDSISCALGGFEDFLSDSVYPPKPPSLSVSPSAEIMEGSSVNLTCRTDANPAANSTWYKRNGNPALLSLSKESQLVFSSIQSSDSGLYYCTVENALGKRTSKDIGVDVKYAPKLLSVSVNPSGEIVEGSSVNLTCSSDANPAANYTWYKEDEDSPLHSEQTFTITDFRAEHSGNYYCEAQNTRGRHNSTVYLNVASSKFIIKCCGSLSGSYMLSDKFQSSWGPSLASIGSLGLHWKASVILSKSVSTFGVLITVLPNTSLQNLLSMFRWVEIW</sequence>
<dbReference type="Pfam" id="PF13895">
    <property type="entry name" value="Ig_2"/>
    <property type="match status" value="1"/>
</dbReference>
<keyword evidence="4" id="KW-1185">Reference proteome</keyword>